<accession>A0ABU8GVQ0</accession>
<evidence type="ECO:0000313" key="1">
    <source>
        <dbReference type="EMBL" id="MEI5617089.1"/>
    </source>
</evidence>
<organism evidence="1 2">
    <name type="scientific">Streptomyces brasiliscabiei</name>
    <dbReference type="NCBI Taxonomy" id="2736302"/>
    <lineage>
        <taxon>Bacteria</taxon>
        <taxon>Bacillati</taxon>
        <taxon>Actinomycetota</taxon>
        <taxon>Actinomycetes</taxon>
        <taxon>Kitasatosporales</taxon>
        <taxon>Streptomycetaceae</taxon>
        <taxon>Streptomyces</taxon>
    </lineage>
</organism>
<evidence type="ECO:0000313" key="2">
    <source>
        <dbReference type="Proteomes" id="UP001365781"/>
    </source>
</evidence>
<dbReference type="Proteomes" id="UP001365781">
    <property type="component" value="Unassembled WGS sequence"/>
</dbReference>
<reference evidence="1 2" key="1">
    <citation type="submission" date="2024-03" db="EMBL/GenBank/DDBJ databases">
        <title>First Report of Pectobacterium brasiliscabiei causing potato scab in china.</title>
        <authorList>
            <person name="Handique U."/>
        </authorList>
    </citation>
    <scope>NUCLEOTIDE SEQUENCE [LARGE SCALE GENOMIC DNA]</scope>
    <source>
        <strain evidence="1 2">ZRIMU1503</strain>
    </source>
</reference>
<feature type="non-terminal residue" evidence="1">
    <location>
        <position position="1"/>
    </location>
</feature>
<comment type="caution">
    <text evidence="1">The sequence shown here is derived from an EMBL/GenBank/DDBJ whole genome shotgun (WGS) entry which is preliminary data.</text>
</comment>
<keyword evidence="2" id="KW-1185">Reference proteome</keyword>
<proteinExistence type="predicted"/>
<name>A0ABU8GVQ0_9ACTN</name>
<feature type="non-terminal residue" evidence="1">
    <location>
        <position position="95"/>
    </location>
</feature>
<protein>
    <submittedName>
        <fullName evidence="1">Uncharacterized protein</fullName>
    </submittedName>
</protein>
<sequence>QLDPTNVGDVGATGCSLGTETCYDHSPAAINAFSAGAFYQPDPMFAGMTAAAAGYPSGSSKADLFQQTVYADGSTVAVEKFLVSNDGKILDFSNP</sequence>
<gene>
    <name evidence="1" type="ORF">WB403_49220</name>
</gene>
<dbReference type="EMBL" id="JBBAYM010000193">
    <property type="protein sequence ID" value="MEI5617089.1"/>
    <property type="molecule type" value="Genomic_DNA"/>
</dbReference>
<dbReference type="RefSeq" id="WP_336559002.1">
    <property type="nucleotide sequence ID" value="NZ_JBBAYM010000193.1"/>
</dbReference>